<sequence>MAGPRARDFEESVGLLANDDLYDADSDSAIRPTPEERNSPSPVIRPSKIRQPERNLNGKRDRRVNLLTKFSLCISGLNFLILITALIIIPAGKFSGSGSWTSTGYHHYKAEAATGLIVLSITVSLLPFNHFHPAFVDLMLVCVLFSMGIYAVTVGYPTENWCIYYDQCMGLVTGEKVLVILGATFGFILSFIHFALLVIRSAIIKDDRPWKRPSQVKLSFFRFDFDITITKRTRRHTCTCCAQLAANRNDGSPSPALSLPATSTG</sequence>
<feature type="transmembrane region" description="Helical" evidence="2">
    <location>
        <begin position="138"/>
        <end position="157"/>
    </location>
</feature>
<accession>A0A8H7TK91</accession>
<feature type="transmembrane region" description="Helical" evidence="2">
    <location>
        <begin position="112"/>
        <end position="131"/>
    </location>
</feature>
<dbReference type="OrthoDB" id="3553104at2759"/>
<feature type="transmembrane region" description="Helical" evidence="2">
    <location>
        <begin position="177"/>
        <end position="199"/>
    </location>
</feature>
<feature type="transmembrane region" description="Helical" evidence="2">
    <location>
        <begin position="70"/>
        <end position="92"/>
    </location>
</feature>
<keyword evidence="2" id="KW-0812">Transmembrane</keyword>
<evidence type="ECO:0000313" key="3">
    <source>
        <dbReference type="EMBL" id="KAG4420471.1"/>
    </source>
</evidence>
<organism evidence="3 4">
    <name type="scientific">Cadophora malorum</name>
    <dbReference type="NCBI Taxonomy" id="108018"/>
    <lineage>
        <taxon>Eukaryota</taxon>
        <taxon>Fungi</taxon>
        <taxon>Dikarya</taxon>
        <taxon>Ascomycota</taxon>
        <taxon>Pezizomycotina</taxon>
        <taxon>Leotiomycetes</taxon>
        <taxon>Helotiales</taxon>
        <taxon>Ploettnerulaceae</taxon>
        <taxon>Cadophora</taxon>
    </lineage>
</organism>
<dbReference type="EMBL" id="JAFJYH010000083">
    <property type="protein sequence ID" value="KAG4420471.1"/>
    <property type="molecule type" value="Genomic_DNA"/>
</dbReference>
<gene>
    <name evidence="3" type="ORF">IFR04_006391</name>
</gene>
<feature type="region of interest" description="Disordered" evidence="1">
    <location>
        <begin position="18"/>
        <end position="55"/>
    </location>
</feature>
<keyword evidence="2" id="KW-1133">Transmembrane helix</keyword>
<evidence type="ECO:0000313" key="4">
    <source>
        <dbReference type="Proteomes" id="UP000664132"/>
    </source>
</evidence>
<keyword evidence="2" id="KW-0472">Membrane</keyword>
<evidence type="ECO:0000256" key="1">
    <source>
        <dbReference type="SAM" id="MobiDB-lite"/>
    </source>
</evidence>
<evidence type="ECO:0000256" key="2">
    <source>
        <dbReference type="SAM" id="Phobius"/>
    </source>
</evidence>
<name>A0A8H7TK91_9HELO</name>
<comment type="caution">
    <text evidence="3">The sequence shown here is derived from an EMBL/GenBank/DDBJ whole genome shotgun (WGS) entry which is preliminary data.</text>
</comment>
<proteinExistence type="predicted"/>
<dbReference type="AlphaFoldDB" id="A0A8H7TK91"/>
<reference evidence="3" key="1">
    <citation type="submission" date="2021-02" db="EMBL/GenBank/DDBJ databases">
        <title>Genome sequence Cadophora malorum strain M34.</title>
        <authorList>
            <person name="Stefanovic E."/>
            <person name="Vu D."/>
            <person name="Scully C."/>
            <person name="Dijksterhuis J."/>
            <person name="Roader J."/>
            <person name="Houbraken J."/>
        </authorList>
    </citation>
    <scope>NUCLEOTIDE SEQUENCE</scope>
    <source>
        <strain evidence="3">M34</strain>
    </source>
</reference>
<evidence type="ECO:0008006" key="5">
    <source>
        <dbReference type="Google" id="ProtNLM"/>
    </source>
</evidence>
<dbReference type="Proteomes" id="UP000664132">
    <property type="component" value="Unassembled WGS sequence"/>
</dbReference>
<keyword evidence="4" id="KW-1185">Reference proteome</keyword>
<protein>
    <recommendedName>
        <fullName evidence="5">MARVEL domain-containing protein</fullName>
    </recommendedName>
</protein>